<feature type="transmembrane region" description="Helical" evidence="1">
    <location>
        <begin position="67"/>
        <end position="95"/>
    </location>
</feature>
<evidence type="ECO:0000313" key="3">
    <source>
        <dbReference type="Proteomes" id="UP000003973"/>
    </source>
</evidence>
<dbReference type="InterPro" id="IPR032126">
    <property type="entry name" value="LydA_holin"/>
</dbReference>
<evidence type="ECO:0000256" key="1">
    <source>
        <dbReference type="SAM" id="Phobius"/>
    </source>
</evidence>
<comment type="caution">
    <text evidence="2">The sequence shown here is derived from an EMBL/GenBank/DDBJ whole genome shotgun (WGS) entry which is preliminary data.</text>
</comment>
<name>C3X1Z4_9BURK</name>
<keyword evidence="1" id="KW-0472">Membrane</keyword>
<dbReference type="Pfam" id="PF16083">
    <property type="entry name" value="Phage_holin_3_3"/>
    <property type="match status" value="1"/>
</dbReference>
<evidence type="ECO:0008006" key="4">
    <source>
        <dbReference type="Google" id="ProtNLM"/>
    </source>
</evidence>
<sequence>MAVTLLIIILIALPILAYAATRSPETYQFDTYLWVLILSVMGGIVSHKEKRKGRFRIFRTENRYLDIAAFILVNLASFVLDIFTSAFSGILTFYICESANMDRLITAAFVGISGFAGGRMLNFLLNLARAVLEKKFEVNVMERNNSETN</sequence>
<keyword evidence="1" id="KW-1133">Transmembrane helix</keyword>
<feature type="transmembrane region" description="Helical" evidence="1">
    <location>
        <begin position="29"/>
        <end position="46"/>
    </location>
</feature>
<dbReference type="EMBL" id="ACDP02000029">
    <property type="protein sequence ID" value="EEO27230.1"/>
    <property type="molecule type" value="Genomic_DNA"/>
</dbReference>
<organism evidence="2 3">
    <name type="scientific">Oxalobacter paraformigenes</name>
    <dbReference type="NCBI Taxonomy" id="556268"/>
    <lineage>
        <taxon>Bacteria</taxon>
        <taxon>Pseudomonadati</taxon>
        <taxon>Pseudomonadota</taxon>
        <taxon>Betaproteobacteria</taxon>
        <taxon>Burkholderiales</taxon>
        <taxon>Oxalobacteraceae</taxon>
        <taxon>Oxalobacter</taxon>
    </lineage>
</organism>
<dbReference type="HOGENOM" id="CLU_157933_0_0_4"/>
<reference evidence="2" key="1">
    <citation type="submission" date="2011-10" db="EMBL/GenBank/DDBJ databases">
        <title>The Genome Sequence of Oxalobacter formigenes HOxBLS.</title>
        <authorList>
            <consortium name="The Broad Institute Genome Sequencing Platform"/>
            <person name="Earl A."/>
            <person name="Ward D."/>
            <person name="Feldgarden M."/>
            <person name="Gevers D."/>
            <person name="Allison M.J."/>
            <person name="Humphrey S."/>
            <person name="Young S.K."/>
            <person name="Zeng Q."/>
            <person name="Gargeya S."/>
            <person name="Fitzgerald M."/>
            <person name="Haas B."/>
            <person name="Abouelleil A."/>
            <person name="Alvarado L."/>
            <person name="Arachchi H.M."/>
            <person name="Berlin A."/>
            <person name="Brown A."/>
            <person name="Chapman S.B."/>
            <person name="Chen Z."/>
            <person name="Dunbar C."/>
            <person name="Freedman E."/>
            <person name="Gearin G."/>
            <person name="Goldberg J."/>
            <person name="Griggs A."/>
            <person name="Gujja S."/>
            <person name="Heiman D."/>
            <person name="Howarth C."/>
            <person name="Larson L."/>
            <person name="Lui A."/>
            <person name="MacDonald P.J.P."/>
            <person name="Montmayeur A."/>
            <person name="Murphy C."/>
            <person name="Neiman D."/>
            <person name="Pearson M."/>
            <person name="Priest M."/>
            <person name="Roberts A."/>
            <person name="Saif S."/>
            <person name="Shea T."/>
            <person name="Shenoy N."/>
            <person name="Sisk P."/>
            <person name="Stolte C."/>
            <person name="Sykes S."/>
            <person name="Wortman J."/>
            <person name="Nusbaum C."/>
            <person name="Birren B."/>
        </authorList>
    </citation>
    <scope>NUCLEOTIDE SEQUENCE [LARGE SCALE GENOMIC DNA]</scope>
    <source>
        <strain evidence="2">HOxBLS</strain>
    </source>
</reference>
<evidence type="ECO:0000313" key="2">
    <source>
        <dbReference type="EMBL" id="EEO27230.1"/>
    </source>
</evidence>
<dbReference type="AlphaFoldDB" id="C3X1Z4"/>
<feature type="transmembrane region" description="Helical" evidence="1">
    <location>
        <begin position="107"/>
        <end position="125"/>
    </location>
</feature>
<dbReference type="Proteomes" id="UP000003973">
    <property type="component" value="Unassembled WGS sequence"/>
</dbReference>
<protein>
    <recommendedName>
        <fullName evidence="4">Holin</fullName>
    </recommendedName>
</protein>
<accession>C3X1Z4</accession>
<dbReference type="RefSeq" id="WP_005876146.1">
    <property type="nucleotide sequence ID" value="NZ_CABMNL010000001.1"/>
</dbReference>
<proteinExistence type="predicted"/>
<keyword evidence="3" id="KW-1185">Reference proteome</keyword>
<gene>
    <name evidence="2" type="ORF">OFAG_00383</name>
</gene>
<keyword evidence="1" id="KW-0812">Transmembrane</keyword>